<feature type="region of interest" description="Disordered" evidence="1">
    <location>
        <begin position="82"/>
        <end position="111"/>
    </location>
</feature>
<reference evidence="2" key="1">
    <citation type="submission" date="2021-02" db="EMBL/GenBank/DDBJ databases">
        <authorList>
            <person name="Nowell W R."/>
        </authorList>
    </citation>
    <scope>NUCLEOTIDE SEQUENCE</scope>
    <source>
        <strain evidence="2">Ploen Becks lab</strain>
    </source>
</reference>
<feature type="compositionally biased region" description="Low complexity" evidence="1">
    <location>
        <begin position="82"/>
        <end position="110"/>
    </location>
</feature>
<dbReference type="OrthoDB" id="10206324at2759"/>
<evidence type="ECO:0000256" key="1">
    <source>
        <dbReference type="SAM" id="MobiDB-lite"/>
    </source>
</evidence>
<dbReference type="EMBL" id="CAJNOC010006695">
    <property type="protein sequence ID" value="CAF1083612.1"/>
    <property type="molecule type" value="Genomic_DNA"/>
</dbReference>
<dbReference type="AlphaFoldDB" id="A0A814MVG4"/>
<organism evidence="2 3">
    <name type="scientific">Brachionus calyciflorus</name>
    <dbReference type="NCBI Taxonomy" id="104777"/>
    <lineage>
        <taxon>Eukaryota</taxon>
        <taxon>Metazoa</taxon>
        <taxon>Spiralia</taxon>
        <taxon>Gnathifera</taxon>
        <taxon>Rotifera</taxon>
        <taxon>Eurotatoria</taxon>
        <taxon>Monogononta</taxon>
        <taxon>Pseudotrocha</taxon>
        <taxon>Ploima</taxon>
        <taxon>Brachionidae</taxon>
        <taxon>Brachionus</taxon>
    </lineage>
</organism>
<proteinExistence type="predicted"/>
<feature type="non-terminal residue" evidence="2">
    <location>
        <position position="167"/>
    </location>
</feature>
<comment type="caution">
    <text evidence="2">The sequence shown here is derived from an EMBL/GenBank/DDBJ whole genome shotgun (WGS) entry which is preliminary data.</text>
</comment>
<evidence type="ECO:0000313" key="3">
    <source>
        <dbReference type="Proteomes" id="UP000663879"/>
    </source>
</evidence>
<dbReference type="Proteomes" id="UP000663879">
    <property type="component" value="Unassembled WGS sequence"/>
</dbReference>
<evidence type="ECO:0000313" key="2">
    <source>
        <dbReference type="EMBL" id="CAF1083612.1"/>
    </source>
</evidence>
<accession>A0A814MVG4</accession>
<name>A0A814MVG4_9BILA</name>
<protein>
    <submittedName>
        <fullName evidence="2">Uncharacterized protein</fullName>
    </submittedName>
</protein>
<sequence length="167" mass="18912">MNKNWIKENFNDSPSLKRLRSRRIIASNQSTVNKQQEIIESVEPKSMKTVECIDNPVVTSFEKETISCVHEFRSAISLDLSISSSESSSSNIGEESEFESSFSSSSNGSDTELDDDEFFYKLTEEMNKMSITTNDFLLSKTIRGAAKLCSLGFYYTKERETTKGKIH</sequence>
<gene>
    <name evidence="2" type="ORF">OXX778_LOCUS20313</name>
</gene>
<keyword evidence="3" id="KW-1185">Reference proteome</keyword>